<dbReference type="EMBL" id="JACOII010000006">
    <property type="protein sequence ID" value="MBI6547282.1"/>
    <property type="molecule type" value="Genomic_DNA"/>
</dbReference>
<sequence>MEDKVKIPKSNDFKRYFADNFGIVESSVDGVELYDLILLSKESNPILLNKAGNDDIWTANLAAESEYEYVCSIRVTPTLLRRLQDVINRTPFNKK</sequence>
<evidence type="ECO:0000313" key="2">
    <source>
        <dbReference type="Proteomes" id="UP000696184"/>
    </source>
</evidence>
<keyword evidence="2" id="KW-1185">Reference proteome</keyword>
<evidence type="ECO:0000313" key="1">
    <source>
        <dbReference type="EMBL" id="MBI6547282.1"/>
    </source>
</evidence>
<dbReference type="Proteomes" id="UP000696184">
    <property type="component" value="Unassembled WGS sequence"/>
</dbReference>
<reference evidence="1 2" key="1">
    <citation type="submission" date="2020-08" db="EMBL/GenBank/DDBJ databases">
        <title>Description of Xenorhabdus lircayensis sp. nov., the symbiotic bacterium associated with the entomopathogenic nematode Steirnernema unicornum.</title>
        <authorList>
            <person name="Castaneda-Alvarez C."/>
            <person name="Prodan S."/>
            <person name="Zamorano A."/>
            <person name="San-Blas E."/>
            <person name="Aballay E."/>
        </authorList>
    </citation>
    <scope>NUCLEOTIDE SEQUENCE [LARGE SCALE GENOMIC DNA]</scope>
    <source>
        <strain evidence="1 2">VLS</strain>
    </source>
</reference>
<gene>
    <name evidence="1" type="ORF">H8A87_00535</name>
</gene>
<comment type="caution">
    <text evidence="1">The sequence shown here is derived from an EMBL/GenBank/DDBJ whole genome shotgun (WGS) entry which is preliminary data.</text>
</comment>
<dbReference type="RefSeq" id="WP_198688089.1">
    <property type="nucleotide sequence ID" value="NZ_CAWPUD010000060.1"/>
</dbReference>
<accession>A0ABS0U0Y9</accession>
<name>A0ABS0U0Y9_9GAMM</name>
<proteinExistence type="predicted"/>
<organism evidence="1 2">
    <name type="scientific">Xenorhabdus lircayensis</name>
    <dbReference type="NCBI Taxonomy" id="2763499"/>
    <lineage>
        <taxon>Bacteria</taxon>
        <taxon>Pseudomonadati</taxon>
        <taxon>Pseudomonadota</taxon>
        <taxon>Gammaproteobacteria</taxon>
        <taxon>Enterobacterales</taxon>
        <taxon>Morganellaceae</taxon>
        <taxon>Xenorhabdus</taxon>
    </lineage>
</organism>
<protein>
    <submittedName>
        <fullName evidence="1">Uncharacterized protein</fullName>
    </submittedName>
</protein>